<keyword evidence="8" id="KW-1185">Reference proteome</keyword>
<feature type="compositionally biased region" description="Low complexity" evidence="5">
    <location>
        <begin position="64"/>
        <end position="76"/>
    </location>
</feature>
<feature type="region of interest" description="Disordered" evidence="5">
    <location>
        <begin position="189"/>
        <end position="217"/>
    </location>
</feature>
<feature type="region of interest" description="Disordered" evidence="5">
    <location>
        <begin position="58"/>
        <end position="105"/>
    </location>
</feature>
<evidence type="ECO:0000256" key="4">
    <source>
        <dbReference type="ARBA" id="ARBA00022807"/>
    </source>
</evidence>
<dbReference type="PANTHER" id="PTHR47359">
    <property type="entry name" value="PEPTIDOGLYCAN DL-ENDOPEPTIDASE CWLO"/>
    <property type="match status" value="1"/>
</dbReference>
<evidence type="ECO:0000256" key="3">
    <source>
        <dbReference type="ARBA" id="ARBA00022801"/>
    </source>
</evidence>
<dbReference type="Pfam" id="PF00877">
    <property type="entry name" value="NLPC_P60"/>
    <property type="match status" value="1"/>
</dbReference>
<keyword evidence="2" id="KW-0645">Protease</keyword>
<proteinExistence type="inferred from homology"/>
<feature type="domain" description="NlpC/P60" evidence="6">
    <location>
        <begin position="290"/>
        <end position="405"/>
    </location>
</feature>
<dbReference type="PANTHER" id="PTHR47359:SF3">
    <property type="entry name" value="NLP_P60 DOMAIN-CONTAINING PROTEIN-RELATED"/>
    <property type="match status" value="1"/>
</dbReference>
<feature type="compositionally biased region" description="Basic and acidic residues" evidence="5">
    <location>
        <begin position="79"/>
        <end position="105"/>
    </location>
</feature>
<dbReference type="SUPFAM" id="SSF54001">
    <property type="entry name" value="Cysteine proteinases"/>
    <property type="match status" value="1"/>
</dbReference>
<reference evidence="7 8" key="1">
    <citation type="submission" date="2023-05" db="EMBL/GenBank/DDBJ databases">
        <title>Streptantibioticus silvisoli sp. nov., acidotolerant actinomycetes 1 from pine litter.</title>
        <authorList>
            <person name="Swiecimska M."/>
            <person name="Golinska P."/>
            <person name="Sangal V."/>
            <person name="Wachnowicz B."/>
            <person name="Goodfellow M."/>
        </authorList>
    </citation>
    <scope>NUCLEOTIDE SEQUENCE [LARGE SCALE GENOMIC DNA]</scope>
    <source>
        <strain evidence="7 8">DSM 42109</strain>
    </source>
</reference>
<evidence type="ECO:0000256" key="1">
    <source>
        <dbReference type="ARBA" id="ARBA00007074"/>
    </source>
</evidence>
<keyword evidence="3" id="KW-0378">Hydrolase</keyword>
<accession>A0ABT7A3U6</accession>
<dbReference type="EMBL" id="JANCPR020000034">
    <property type="protein sequence ID" value="MDJ1135966.1"/>
    <property type="molecule type" value="Genomic_DNA"/>
</dbReference>
<evidence type="ECO:0000313" key="8">
    <source>
        <dbReference type="Proteomes" id="UP001214441"/>
    </source>
</evidence>
<sequence>MASHRKPPTPSLSLPAVRLSLPAARLALPAARVSGTRLSAVRAAFTLALAGAVGGTSFAGSGHAQPQPQPRQSAAQVRSEVDRLHREAERATEKYNGARDRADKAQDKLESLGDEAARGRARLNASRDAAGSYATAQYREGSGADPTLRLALSSSPEDYLERAAVTERAGDQQARAVNRISRQARDLAQLRGEAKRTASSLETSSDKARDHKRTVRDKLKKANALLDRLSARERAKALREKAVPKSARAGAARDAAPAGRNASSGQGAGTAEGAAGGAAQAVPGAAQAPSGRSARAVAFARQAIGKPYVWGGTGPSGYDCSGLTQAAWKAAGVSLPRTTYGQIESGRRVSRSQLAPGDLVFFYDSVSHVGIYAGGGRMIHAPRPGTAVRVAPISEMPFSGAVRPG</sequence>
<dbReference type="InterPro" id="IPR000064">
    <property type="entry name" value="NLP_P60_dom"/>
</dbReference>
<protein>
    <submittedName>
        <fullName evidence="7">NlpC/P60 family protein</fullName>
    </submittedName>
</protein>
<evidence type="ECO:0000256" key="5">
    <source>
        <dbReference type="SAM" id="MobiDB-lite"/>
    </source>
</evidence>
<evidence type="ECO:0000259" key="6">
    <source>
        <dbReference type="PROSITE" id="PS51935"/>
    </source>
</evidence>
<keyword evidence="4" id="KW-0788">Thiol protease</keyword>
<dbReference type="Gene3D" id="3.90.1720.10">
    <property type="entry name" value="endopeptidase domain like (from Nostoc punctiforme)"/>
    <property type="match status" value="1"/>
</dbReference>
<comment type="similarity">
    <text evidence="1">Belongs to the peptidase C40 family.</text>
</comment>
<feature type="region of interest" description="Disordered" evidence="5">
    <location>
        <begin position="236"/>
        <end position="274"/>
    </location>
</feature>
<evidence type="ECO:0000256" key="2">
    <source>
        <dbReference type="ARBA" id="ARBA00022670"/>
    </source>
</evidence>
<dbReference type="InterPro" id="IPR051794">
    <property type="entry name" value="PG_Endopeptidase_C40"/>
</dbReference>
<dbReference type="RefSeq" id="WP_274040248.1">
    <property type="nucleotide sequence ID" value="NZ_JANCPR020000034.1"/>
</dbReference>
<dbReference type="PROSITE" id="PS51935">
    <property type="entry name" value="NLPC_P60"/>
    <property type="match status" value="1"/>
</dbReference>
<comment type="caution">
    <text evidence="7">The sequence shown here is derived from an EMBL/GenBank/DDBJ whole genome shotgun (WGS) entry which is preliminary data.</text>
</comment>
<dbReference type="Proteomes" id="UP001214441">
    <property type="component" value="Unassembled WGS sequence"/>
</dbReference>
<organism evidence="7 8">
    <name type="scientific">Streptomyces iconiensis</name>
    <dbReference type="NCBI Taxonomy" id="1384038"/>
    <lineage>
        <taxon>Bacteria</taxon>
        <taxon>Bacillati</taxon>
        <taxon>Actinomycetota</taxon>
        <taxon>Actinomycetes</taxon>
        <taxon>Kitasatosporales</taxon>
        <taxon>Streptomycetaceae</taxon>
        <taxon>Streptomyces</taxon>
    </lineage>
</organism>
<evidence type="ECO:0000313" key="7">
    <source>
        <dbReference type="EMBL" id="MDJ1135966.1"/>
    </source>
</evidence>
<gene>
    <name evidence="7" type="ORF">NMN56_029270</name>
</gene>
<dbReference type="InterPro" id="IPR038765">
    <property type="entry name" value="Papain-like_cys_pep_sf"/>
</dbReference>
<feature type="compositionally biased region" description="Low complexity" evidence="5">
    <location>
        <begin position="247"/>
        <end position="265"/>
    </location>
</feature>
<name>A0ABT7A3U6_9ACTN</name>